<organism evidence="1 2">
    <name type="scientific">Ornatilinea apprima</name>
    <dbReference type="NCBI Taxonomy" id="1134406"/>
    <lineage>
        <taxon>Bacteria</taxon>
        <taxon>Bacillati</taxon>
        <taxon>Chloroflexota</taxon>
        <taxon>Anaerolineae</taxon>
        <taxon>Anaerolineales</taxon>
        <taxon>Anaerolineaceae</taxon>
        <taxon>Ornatilinea</taxon>
    </lineage>
</organism>
<proteinExistence type="predicted"/>
<dbReference type="AlphaFoldDB" id="A0A0P6XNS5"/>
<gene>
    <name evidence="1" type="ORF">ADN00_14300</name>
</gene>
<evidence type="ECO:0000313" key="1">
    <source>
        <dbReference type="EMBL" id="KPL73739.1"/>
    </source>
</evidence>
<reference evidence="1 2" key="1">
    <citation type="submission" date="2015-07" db="EMBL/GenBank/DDBJ databases">
        <title>Genome sequence of Ornatilinea apprima DSM 23815.</title>
        <authorList>
            <person name="Hemp J."/>
            <person name="Ward L.M."/>
            <person name="Pace L.A."/>
            <person name="Fischer W.W."/>
        </authorList>
    </citation>
    <scope>NUCLEOTIDE SEQUENCE [LARGE SCALE GENOMIC DNA]</scope>
    <source>
        <strain evidence="1 2">P3M-1</strain>
    </source>
</reference>
<keyword evidence="2" id="KW-1185">Reference proteome</keyword>
<name>A0A0P6XNS5_9CHLR</name>
<protein>
    <submittedName>
        <fullName evidence="1">Uncharacterized protein</fullName>
    </submittedName>
</protein>
<sequence>MFQVQLPTNISQSGWHVAHIFDVKDRRTDYEYWDRKELLWRTARNIHPCNYFYIPKIDWQSYGGDPTVIAFFYEIFQQLYEPIWDEFLNLVNGQPLKQSRNPQTFHYSFPKDIKETAYSRQVKKSDTMQNRPNQESRSSFGYKEIYPYYRLCFKAEIIEPLNWDDEFCVITPEGSFAMSKRDFYETFPNVVKSLSYQRDKIYHYSVIPKKALKFKLS</sequence>
<accession>A0A0P6XNS5</accession>
<comment type="caution">
    <text evidence="1">The sequence shown here is derived from an EMBL/GenBank/DDBJ whole genome shotgun (WGS) entry which is preliminary data.</text>
</comment>
<dbReference type="EMBL" id="LGCL01000034">
    <property type="protein sequence ID" value="KPL73739.1"/>
    <property type="molecule type" value="Genomic_DNA"/>
</dbReference>
<dbReference type="Proteomes" id="UP000050417">
    <property type="component" value="Unassembled WGS sequence"/>
</dbReference>
<evidence type="ECO:0000313" key="2">
    <source>
        <dbReference type="Proteomes" id="UP000050417"/>
    </source>
</evidence>